<feature type="domain" description="DAGKc" evidence="12">
    <location>
        <begin position="1"/>
        <end position="133"/>
    </location>
</feature>
<dbReference type="GO" id="GO:0046872">
    <property type="term" value="F:metal ion binding"/>
    <property type="evidence" value="ECO:0007669"/>
    <property type="project" value="UniProtKB-KW"/>
</dbReference>
<dbReference type="Pfam" id="PF00781">
    <property type="entry name" value="DAGK_cat"/>
    <property type="match status" value="1"/>
</dbReference>
<evidence type="ECO:0000256" key="5">
    <source>
        <dbReference type="ARBA" id="ARBA00022741"/>
    </source>
</evidence>
<keyword evidence="2" id="KW-0444">Lipid biosynthesis</keyword>
<dbReference type="InterPro" id="IPR050187">
    <property type="entry name" value="Lipid_Phosphate_FormReg"/>
</dbReference>
<keyword evidence="5" id="KW-0547">Nucleotide-binding</keyword>
<sequence length="298" mass="33487">MEKRTFLFILNPISGIRKNKKSVEDIIHKEFKQHSTIDYQIQYTEFPGHASQLAKEAARQNVNVVVAVGGDGTMNEVASGLVGSNAALGLIPQGSGNGYARSLKIPLITLPALHTLQYGKIRTVDVGKINDYYFFGVAGIGFDAYIGAQFQEFGFRGPLPYFYIGVREYFRYRYEGFTLKFNGQILDVHPLLITVANTIQYGMRATIAPMAKVDDGILELCILNKINVFKAALQLRRLFDGSIEKVREYQHFSVNELEIIRENDKGIFHTDGEPRMGPKKLKINILPKKLKVLVPGDR</sequence>
<keyword evidence="3" id="KW-0808">Transferase</keyword>
<evidence type="ECO:0000313" key="13">
    <source>
        <dbReference type="EMBL" id="HHE54601.1"/>
    </source>
</evidence>
<keyword evidence="11" id="KW-1208">Phospholipid metabolism</keyword>
<dbReference type="GO" id="GO:0005524">
    <property type="term" value="F:ATP binding"/>
    <property type="evidence" value="ECO:0007669"/>
    <property type="project" value="UniProtKB-KW"/>
</dbReference>
<comment type="cofactor">
    <cofactor evidence="1">
        <name>Mg(2+)</name>
        <dbReference type="ChEBI" id="CHEBI:18420"/>
    </cofactor>
</comment>
<reference evidence="13" key="1">
    <citation type="journal article" date="2020" name="mSystems">
        <title>Genome- and Community-Level Interaction Insights into Carbon Utilization and Element Cycling Functions of Hydrothermarchaeota in Hydrothermal Sediment.</title>
        <authorList>
            <person name="Zhou Z."/>
            <person name="Liu Y."/>
            <person name="Xu W."/>
            <person name="Pan J."/>
            <person name="Luo Z.H."/>
            <person name="Li M."/>
        </authorList>
    </citation>
    <scope>NUCLEOTIDE SEQUENCE [LARGE SCALE GENOMIC DNA]</scope>
    <source>
        <strain evidence="13">HyVt-76</strain>
    </source>
</reference>
<dbReference type="NCBIfam" id="TIGR00147">
    <property type="entry name" value="YegS/Rv2252/BmrU family lipid kinase"/>
    <property type="match status" value="1"/>
</dbReference>
<organism evidence="13">
    <name type="scientific">Caldithrix abyssi</name>
    <dbReference type="NCBI Taxonomy" id="187145"/>
    <lineage>
        <taxon>Bacteria</taxon>
        <taxon>Pseudomonadati</taxon>
        <taxon>Calditrichota</taxon>
        <taxon>Calditrichia</taxon>
        <taxon>Calditrichales</taxon>
        <taxon>Calditrichaceae</taxon>
        <taxon>Caldithrix</taxon>
    </lineage>
</organism>
<dbReference type="InterPro" id="IPR017438">
    <property type="entry name" value="ATP-NAD_kinase_N"/>
</dbReference>
<dbReference type="Gene3D" id="2.60.200.40">
    <property type="match status" value="1"/>
</dbReference>
<dbReference type="GO" id="GO:0005886">
    <property type="term" value="C:plasma membrane"/>
    <property type="evidence" value="ECO:0007669"/>
    <property type="project" value="TreeGrafter"/>
</dbReference>
<keyword evidence="7" id="KW-0067">ATP-binding</keyword>
<dbReference type="InterPro" id="IPR001206">
    <property type="entry name" value="Diacylglycerol_kinase_cat_dom"/>
</dbReference>
<dbReference type="Gene3D" id="3.40.50.10330">
    <property type="entry name" value="Probable inorganic polyphosphate/atp-NAD kinase, domain 1"/>
    <property type="match status" value="1"/>
</dbReference>
<keyword evidence="8" id="KW-0460">Magnesium</keyword>
<evidence type="ECO:0000256" key="10">
    <source>
        <dbReference type="ARBA" id="ARBA00023209"/>
    </source>
</evidence>
<dbReference type="AlphaFoldDB" id="A0A7V5H2D8"/>
<evidence type="ECO:0000256" key="9">
    <source>
        <dbReference type="ARBA" id="ARBA00023098"/>
    </source>
</evidence>
<dbReference type="PANTHER" id="PTHR12358:SF106">
    <property type="entry name" value="LIPID KINASE YEGS"/>
    <property type="match status" value="1"/>
</dbReference>
<evidence type="ECO:0000256" key="7">
    <source>
        <dbReference type="ARBA" id="ARBA00022840"/>
    </source>
</evidence>
<dbReference type="SMART" id="SM00046">
    <property type="entry name" value="DAGKc"/>
    <property type="match status" value="1"/>
</dbReference>
<evidence type="ECO:0000256" key="4">
    <source>
        <dbReference type="ARBA" id="ARBA00022723"/>
    </source>
</evidence>
<dbReference type="Pfam" id="PF19279">
    <property type="entry name" value="YegS_C"/>
    <property type="match status" value="1"/>
</dbReference>
<proteinExistence type="predicted"/>
<keyword evidence="6 13" id="KW-0418">Kinase</keyword>
<evidence type="ECO:0000256" key="11">
    <source>
        <dbReference type="ARBA" id="ARBA00023264"/>
    </source>
</evidence>
<keyword evidence="10" id="KW-0594">Phospholipid biosynthesis</keyword>
<dbReference type="PROSITE" id="PS50146">
    <property type="entry name" value="DAGK"/>
    <property type="match status" value="1"/>
</dbReference>
<dbReference type="GO" id="GO:0008654">
    <property type="term" value="P:phospholipid biosynthetic process"/>
    <property type="evidence" value="ECO:0007669"/>
    <property type="project" value="UniProtKB-KW"/>
</dbReference>
<name>A0A7V5H2D8_CALAY</name>
<evidence type="ECO:0000259" key="12">
    <source>
        <dbReference type="PROSITE" id="PS50146"/>
    </source>
</evidence>
<gene>
    <name evidence="13" type="ORF">ENL21_02385</name>
</gene>
<comment type="caution">
    <text evidence="13">The sequence shown here is derived from an EMBL/GenBank/DDBJ whole genome shotgun (WGS) entry which is preliminary data.</text>
</comment>
<dbReference type="PANTHER" id="PTHR12358">
    <property type="entry name" value="SPHINGOSINE KINASE"/>
    <property type="match status" value="1"/>
</dbReference>
<dbReference type="SUPFAM" id="SSF111331">
    <property type="entry name" value="NAD kinase/diacylglycerol kinase-like"/>
    <property type="match status" value="1"/>
</dbReference>
<protein>
    <submittedName>
        <fullName evidence="13">Diacylglycerol kinase family lipid kinase</fullName>
    </submittedName>
</protein>
<dbReference type="GO" id="GO:0016301">
    <property type="term" value="F:kinase activity"/>
    <property type="evidence" value="ECO:0007669"/>
    <property type="project" value="UniProtKB-KW"/>
</dbReference>
<dbReference type="InterPro" id="IPR016064">
    <property type="entry name" value="NAD/diacylglycerol_kinase_sf"/>
</dbReference>
<dbReference type="Proteomes" id="UP000886111">
    <property type="component" value="Unassembled WGS sequence"/>
</dbReference>
<evidence type="ECO:0000256" key="6">
    <source>
        <dbReference type="ARBA" id="ARBA00022777"/>
    </source>
</evidence>
<keyword evidence="4" id="KW-0479">Metal-binding</keyword>
<evidence type="ECO:0000256" key="1">
    <source>
        <dbReference type="ARBA" id="ARBA00001946"/>
    </source>
</evidence>
<dbReference type="InterPro" id="IPR045540">
    <property type="entry name" value="YegS/DAGK_C"/>
</dbReference>
<keyword evidence="9" id="KW-0443">Lipid metabolism</keyword>
<evidence type="ECO:0000256" key="3">
    <source>
        <dbReference type="ARBA" id="ARBA00022679"/>
    </source>
</evidence>
<accession>A0A7V5H2D8</accession>
<evidence type="ECO:0000256" key="8">
    <source>
        <dbReference type="ARBA" id="ARBA00022842"/>
    </source>
</evidence>
<dbReference type="EMBL" id="DRTD01000176">
    <property type="protein sequence ID" value="HHE54601.1"/>
    <property type="molecule type" value="Genomic_DNA"/>
</dbReference>
<dbReference type="InterPro" id="IPR005218">
    <property type="entry name" value="Diacylglycerol/lipid_kinase"/>
</dbReference>
<evidence type="ECO:0000256" key="2">
    <source>
        <dbReference type="ARBA" id="ARBA00022516"/>
    </source>
</evidence>